<accession>A0A2T2NZS5</accession>
<evidence type="ECO:0000256" key="2">
    <source>
        <dbReference type="ARBA" id="ARBA00010617"/>
    </source>
</evidence>
<dbReference type="GO" id="GO:0004497">
    <property type="term" value="F:monooxygenase activity"/>
    <property type="evidence" value="ECO:0007669"/>
    <property type="project" value="UniProtKB-KW"/>
</dbReference>
<evidence type="ECO:0000256" key="8">
    <source>
        <dbReference type="PIRSR" id="PIRSR602401-1"/>
    </source>
</evidence>
<evidence type="ECO:0000256" key="7">
    <source>
        <dbReference type="ARBA" id="ARBA00023033"/>
    </source>
</evidence>
<comment type="cofactor">
    <cofactor evidence="1 8">
        <name>heme</name>
        <dbReference type="ChEBI" id="CHEBI:30413"/>
    </cofactor>
</comment>
<dbReference type="InterPro" id="IPR002401">
    <property type="entry name" value="Cyt_P450_E_grp-I"/>
</dbReference>
<dbReference type="Gene3D" id="1.10.630.10">
    <property type="entry name" value="Cytochrome P450"/>
    <property type="match status" value="1"/>
</dbReference>
<reference evidence="9 10" key="1">
    <citation type="journal article" date="2018" name="Front. Microbiol.">
        <title>Genome-Wide Analysis of Corynespora cassiicola Leaf Fall Disease Putative Effectors.</title>
        <authorList>
            <person name="Lopez D."/>
            <person name="Ribeiro S."/>
            <person name="Label P."/>
            <person name="Fumanal B."/>
            <person name="Venisse J.S."/>
            <person name="Kohler A."/>
            <person name="de Oliveira R.R."/>
            <person name="Labutti K."/>
            <person name="Lipzen A."/>
            <person name="Lail K."/>
            <person name="Bauer D."/>
            <person name="Ohm R.A."/>
            <person name="Barry K.W."/>
            <person name="Spatafora J."/>
            <person name="Grigoriev I.V."/>
            <person name="Martin F.M."/>
            <person name="Pujade-Renaud V."/>
        </authorList>
    </citation>
    <scope>NUCLEOTIDE SEQUENCE [LARGE SCALE GENOMIC DNA]</scope>
    <source>
        <strain evidence="9 10">Philippines</strain>
    </source>
</reference>
<name>A0A2T2NZS5_CORCC</name>
<dbReference type="InterPro" id="IPR036396">
    <property type="entry name" value="Cyt_P450_sf"/>
</dbReference>
<gene>
    <name evidence="9" type="ORF">BS50DRAFT_659569</name>
</gene>
<dbReference type="EMBL" id="KZ678131">
    <property type="protein sequence ID" value="PSN70776.1"/>
    <property type="molecule type" value="Genomic_DNA"/>
</dbReference>
<dbReference type="GO" id="GO:0005506">
    <property type="term" value="F:iron ion binding"/>
    <property type="evidence" value="ECO:0007669"/>
    <property type="project" value="InterPro"/>
</dbReference>
<dbReference type="STRING" id="1448308.A0A2T2NZS5"/>
<dbReference type="Proteomes" id="UP000240883">
    <property type="component" value="Unassembled WGS sequence"/>
</dbReference>
<dbReference type="GO" id="GO:0020037">
    <property type="term" value="F:heme binding"/>
    <property type="evidence" value="ECO:0007669"/>
    <property type="project" value="InterPro"/>
</dbReference>
<evidence type="ECO:0000313" key="9">
    <source>
        <dbReference type="EMBL" id="PSN70776.1"/>
    </source>
</evidence>
<keyword evidence="10" id="KW-1185">Reference proteome</keyword>
<dbReference type="InterPro" id="IPR001128">
    <property type="entry name" value="Cyt_P450"/>
</dbReference>
<sequence length="328" mass="37055">MSDWNNWLVFDILGDMCFGRSFDIKEPKPNPIRIVPNLVISHVQMVYPILQSPFMKFYVWAKPRGLNYLFNMMAPEEIRAYYKFINDSDPVTGEGYSEVALRGEAVLLIVAGSDTTSSTLSGFWFYISRNVNAYQRLTSEIRSTFKLCDEIKIGSKLSSCTYLYACIDEALRITPSGPSDFPREVLSGGTNIDGEYFPEGTIVGCSHWSMSRNEHIYGDPNRFRPERYIPSEATGVTVEQVNELKSYYQPFLIGPTNCAGKNIAMTELAIIIAKTLFALDLRSVPGEDLGAGHPSQGWGKRDKNQYQIVDVYITVHEGPMVQFRKRSV</sequence>
<dbReference type="AlphaFoldDB" id="A0A2T2NZS5"/>
<feature type="binding site" description="axial binding residue" evidence="8">
    <location>
        <position position="258"/>
    </location>
    <ligand>
        <name>heme</name>
        <dbReference type="ChEBI" id="CHEBI:30413"/>
    </ligand>
    <ligandPart>
        <name>Fe</name>
        <dbReference type="ChEBI" id="CHEBI:18248"/>
    </ligandPart>
</feature>
<dbReference type="OrthoDB" id="1470350at2759"/>
<evidence type="ECO:0000256" key="6">
    <source>
        <dbReference type="ARBA" id="ARBA00023004"/>
    </source>
</evidence>
<dbReference type="PRINTS" id="PR00463">
    <property type="entry name" value="EP450I"/>
</dbReference>
<proteinExistence type="inferred from homology"/>
<keyword evidence="7" id="KW-0503">Monooxygenase</keyword>
<evidence type="ECO:0000313" key="10">
    <source>
        <dbReference type="Proteomes" id="UP000240883"/>
    </source>
</evidence>
<dbReference type="PANTHER" id="PTHR24305:SF237">
    <property type="entry name" value="CYTOCHROME P450 MONOOXYGENASE ATNE-RELATED"/>
    <property type="match status" value="1"/>
</dbReference>
<dbReference type="PANTHER" id="PTHR24305">
    <property type="entry name" value="CYTOCHROME P450"/>
    <property type="match status" value="1"/>
</dbReference>
<evidence type="ECO:0000256" key="5">
    <source>
        <dbReference type="ARBA" id="ARBA00023002"/>
    </source>
</evidence>
<comment type="similarity">
    <text evidence="2">Belongs to the cytochrome P450 family.</text>
</comment>
<dbReference type="InterPro" id="IPR050121">
    <property type="entry name" value="Cytochrome_P450_monoxygenase"/>
</dbReference>
<keyword evidence="6 8" id="KW-0408">Iron</keyword>
<organism evidence="9 10">
    <name type="scientific">Corynespora cassiicola Philippines</name>
    <dbReference type="NCBI Taxonomy" id="1448308"/>
    <lineage>
        <taxon>Eukaryota</taxon>
        <taxon>Fungi</taxon>
        <taxon>Dikarya</taxon>
        <taxon>Ascomycota</taxon>
        <taxon>Pezizomycotina</taxon>
        <taxon>Dothideomycetes</taxon>
        <taxon>Pleosporomycetidae</taxon>
        <taxon>Pleosporales</taxon>
        <taxon>Corynesporascaceae</taxon>
        <taxon>Corynespora</taxon>
    </lineage>
</organism>
<dbReference type="Pfam" id="PF00067">
    <property type="entry name" value="p450"/>
    <property type="match status" value="1"/>
</dbReference>
<evidence type="ECO:0000256" key="1">
    <source>
        <dbReference type="ARBA" id="ARBA00001971"/>
    </source>
</evidence>
<keyword evidence="4 8" id="KW-0479">Metal-binding</keyword>
<protein>
    <submittedName>
        <fullName evidence="9">Cytochrome P450</fullName>
    </submittedName>
</protein>
<evidence type="ECO:0000256" key="4">
    <source>
        <dbReference type="ARBA" id="ARBA00022723"/>
    </source>
</evidence>
<keyword evidence="5" id="KW-0560">Oxidoreductase</keyword>
<keyword evidence="3 8" id="KW-0349">Heme</keyword>
<dbReference type="SUPFAM" id="SSF48264">
    <property type="entry name" value="Cytochrome P450"/>
    <property type="match status" value="1"/>
</dbReference>
<evidence type="ECO:0000256" key="3">
    <source>
        <dbReference type="ARBA" id="ARBA00022617"/>
    </source>
</evidence>
<dbReference type="PRINTS" id="PR00385">
    <property type="entry name" value="P450"/>
</dbReference>
<dbReference type="GO" id="GO:0016705">
    <property type="term" value="F:oxidoreductase activity, acting on paired donors, with incorporation or reduction of molecular oxygen"/>
    <property type="evidence" value="ECO:0007669"/>
    <property type="project" value="InterPro"/>
</dbReference>